<dbReference type="InterPro" id="IPR046364">
    <property type="entry name" value="Exo70_C"/>
</dbReference>
<evidence type="ECO:0000256" key="2">
    <source>
        <dbReference type="ARBA" id="ARBA00022448"/>
    </source>
</evidence>
<keyword evidence="2 3" id="KW-0813">Transport</keyword>
<dbReference type="GO" id="GO:0005546">
    <property type="term" value="F:phosphatidylinositol-4,5-bisphosphate binding"/>
    <property type="evidence" value="ECO:0007669"/>
    <property type="project" value="InterPro"/>
</dbReference>
<evidence type="ECO:0000259" key="4">
    <source>
        <dbReference type="Pfam" id="PF03081"/>
    </source>
</evidence>
<protein>
    <recommendedName>
        <fullName evidence="3">Exocyst subunit Exo70 family protein</fullName>
    </recommendedName>
</protein>
<dbReference type="GO" id="GO:0006887">
    <property type="term" value="P:exocytosis"/>
    <property type="evidence" value="ECO:0007669"/>
    <property type="project" value="UniProtKB-KW"/>
</dbReference>
<accession>A0A9D4UY81</accession>
<dbReference type="PANTHER" id="PTHR12542">
    <property type="entry name" value="EXOCYST COMPLEX PROTEIN EXO70"/>
    <property type="match status" value="1"/>
</dbReference>
<keyword evidence="3" id="KW-0268">Exocytosis</keyword>
<dbReference type="PANTHER" id="PTHR12542:SF85">
    <property type="entry name" value="EXOCYST SUBUNIT EXO70 FAMILY PROTEIN"/>
    <property type="match status" value="1"/>
</dbReference>
<dbReference type="Gene3D" id="1.20.1280.170">
    <property type="entry name" value="Exocyst complex component Exo70"/>
    <property type="match status" value="1"/>
</dbReference>
<keyword evidence="3" id="KW-0653">Protein transport</keyword>
<dbReference type="OrthoDB" id="1922221at2759"/>
<evidence type="ECO:0000256" key="1">
    <source>
        <dbReference type="ARBA" id="ARBA00006756"/>
    </source>
</evidence>
<dbReference type="Proteomes" id="UP000886520">
    <property type="component" value="Chromosome 9"/>
</dbReference>
<dbReference type="InterPro" id="IPR004140">
    <property type="entry name" value="Exo70"/>
</dbReference>
<dbReference type="SUPFAM" id="SSF74788">
    <property type="entry name" value="Cullin repeat-like"/>
    <property type="match status" value="1"/>
</dbReference>
<evidence type="ECO:0000313" key="6">
    <source>
        <dbReference type="Proteomes" id="UP000886520"/>
    </source>
</evidence>
<feature type="domain" description="Exocyst complex subunit Exo70 C-terminal" evidence="4">
    <location>
        <begin position="306"/>
        <end position="663"/>
    </location>
</feature>
<comment type="function">
    <text evidence="3">Component of the exocyst complex.</text>
</comment>
<comment type="caution">
    <text evidence="5">The sequence shown here is derived from an EMBL/GenBank/DDBJ whole genome shotgun (WGS) entry which is preliminary data.</text>
</comment>
<dbReference type="EMBL" id="JABFUD020000009">
    <property type="protein sequence ID" value="KAI5075768.1"/>
    <property type="molecule type" value="Genomic_DNA"/>
</dbReference>
<sequence>MVEDTAASLQRCTLHQQKLLAARSNLAKRLGELSHIQGKLHDAESKLLDLDQKLPLLYDAMAPIRSRAAYASGLASRVDSALDHASAVLDIFKSIQTTERKLRNEDPRHDLRKYLAMVCCMERYLHMLPDAYGPSLHGLEGVIGFLNQSRALDRYSLSKLRNELEQSKSLDPCAELMSMNDGGLLSIPLRKLENEFGRLLVENCTVVDLSAYLNSSDVANSPEASVAALPVVALIKQDAIIQLLVIADRLRVNGRLDECLHLYREARGRMVKKSMATLKPEYLRHASAEALRDQKWEDIHRFLYAWLQDFTAVVRVLMASERELCNQVFPTLDPPLERTRLFEEIVQESKFSLFPRFAEEVACTQHRPEALLVGLLDLINGVGNLKDDIAKVFDGCAETLADLASLQRTLVHNTCRAYWELVKNVETRQSDVPNDGGKDRNASFVVNYMGMLLRDYPVTMELAFSSQYSSKKAGAIVEATLPSAASSIMDALEKSLEDRAPKGYNDPILAHVFLMNNYRHVLVRLKECDGLAKCLGEEFKVQWRKKVDHNMRSYLKKAWEKVMMHLSREGLQMSSGGRGMSKDMLRSRLRAFNASFEETYKQQCRWVILDDQLRDSVQLAIIQLLVPAYHSFIQSFGSLLEEGTHPHKRVVKYSGDRLQSMVRDLFEGKQPHFSTSE</sequence>
<dbReference type="GO" id="GO:0000145">
    <property type="term" value="C:exocyst"/>
    <property type="evidence" value="ECO:0007669"/>
    <property type="project" value="InterPro"/>
</dbReference>
<evidence type="ECO:0000256" key="3">
    <source>
        <dbReference type="RuleBase" id="RU365026"/>
    </source>
</evidence>
<name>A0A9D4UY81_ADICA</name>
<dbReference type="GO" id="GO:0015031">
    <property type="term" value="P:protein transport"/>
    <property type="evidence" value="ECO:0007669"/>
    <property type="project" value="UniProtKB-KW"/>
</dbReference>
<proteinExistence type="inferred from homology"/>
<dbReference type="Pfam" id="PF03081">
    <property type="entry name" value="Exo70_C"/>
    <property type="match status" value="1"/>
</dbReference>
<dbReference type="AlphaFoldDB" id="A0A9D4UY81"/>
<reference evidence="5" key="1">
    <citation type="submission" date="2021-01" db="EMBL/GenBank/DDBJ databases">
        <title>Adiantum capillus-veneris genome.</title>
        <authorList>
            <person name="Fang Y."/>
            <person name="Liao Q."/>
        </authorList>
    </citation>
    <scope>NUCLEOTIDE SEQUENCE</scope>
    <source>
        <strain evidence="5">H3</strain>
        <tissue evidence="5">Leaf</tissue>
    </source>
</reference>
<organism evidence="5 6">
    <name type="scientific">Adiantum capillus-veneris</name>
    <name type="common">Maidenhair fern</name>
    <dbReference type="NCBI Taxonomy" id="13818"/>
    <lineage>
        <taxon>Eukaryota</taxon>
        <taxon>Viridiplantae</taxon>
        <taxon>Streptophyta</taxon>
        <taxon>Embryophyta</taxon>
        <taxon>Tracheophyta</taxon>
        <taxon>Polypodiopsida</taxon>
        <taxon>Polypodiidae</taxon>
        <taxon>Polypodiales</taxon>
        <taxon>Pteridineae</taxon>
        <taxon>Pteridaceae</taxon>
        <taxon>Vittarioideae</taxon>
        <taxon>Adiantum</taxon>
    </lineage>
</organism>
<dbReference type="InterPro" id="IPR016159">
    <property type="entry name" value="Cullin_repeat-like_dom_sf"/>
</dbReference>
<comment type="similarity">
    <text evidence="1 3">Belongs to the EXO70 family.</text>
</comment>
<keyword evidence="6" id="KW-1185">Reference proteome</keyword>
<evidence type="ECO:0000313" key="5">
    <source>
        <dbReference type="EMBL" id="KAI5075768.1"/>
    </source>
</evidence>
<gene>
    <name evidence="5" type="ORF">GOP47_0009844</name>
</gene>